<dbReference type="WBParaSite" id="GPUH_0001735301-mRNA-1">
    <property type="protein sequence ID" value="GPUH_0001735301-mRNA-1"/>
    <property type="gene ID" value="GPUH_0001735301"/>
</dbReference>
<organism evidence="3">
    <name type="scientific">Gongylonema pulchrum</name>
    <dbReference type="NCBI Taxonomy" id="637853"/>
    <lineage>
        <taxon>Eukaryota</taxon>
        <taxon>Metazoa</taxon>
        <taxon>Ecdysozoa</taxon>
        <taxon>Nematoda</taxon>
        <taxon>Chromadorea</taxon>
        <taxon>Rhabditida</taxon>
        <taxon>Spirurina</taxon>
        <taxon>Spiruromorpha</taxon>
        <taxon>Spiruroidea</taxon>
        <taxon>Gongylonematidae</taxon>
        <taxon>Gongylonema</taxon>
    </lineage>
</organism>
<gene>
    <name evidence="1" type="ORF">GPUH_LOCUS17331</name>
</gene>
<proteinExistence type="predicted"/>
<evidence type="ECO:0000313" key="1">
    <source>
        <dbReference type="EMBL" id="VDN29606.1"/>
    </source>
</evidence>
<evidence type="ECO:0000313" key="2">
    <source>
        <dbReference type="Proteomes" id="UP000271098"/>
    </source>
</evidence>
<dbReference type="Proteomes" id="UP000271098">
    <property type="component" value="Unassembled WGS sequence"/>
</dbReference>
<evidence type="ECO:0000313" key="3">
    <source>
        <dbReference type="WBParaSite" id="GPUH_0001735301-mRNA-1"/>
    </source>
</evidence>
<protein>
    <submittedName>
        <fullName evidence="1 3">Uncharacterized protein</fullName>
    </submittedName>
</protein>
<reference evidence="1 2" key="2">
    <citation type="submission" date="2018-11" db="EMBL/GenBank/DDBJ databases">
        <authorList>
            <consortium name="Pathogen Informatics"/>
        </authorList>
    </citation>
    <scope>NUCLEOTIDE SEQUENCE [LARGE SCALE GENOMIC DNA]</scope>
</reference>
<accession>A0A183E8P0</accession>
<reference evidence="3" key="1">
    <citation type="submission" date="2016-06" db="UniProtKB">
        <authorList>
            <consortium name="WormBaseParasite"/>
        </authorList>
    </citation>
    <scope>IDENTIFICATION</scope>
</reference>
<dbReference type="EMBL" id="UYRT01085036">
    <property type="protein sequence ID" value="VDN29606.1"/>
    <property type="molecule type" value="Genomic_DNA"/>
</dbReference>
<sequence>MISDFTTAGQPSTSLRRINVRSIKKASVGDKDGARPVYISRIDFLRADEKPCLLGLASEIVMLGRTSTPPDWTMTKICGHSDYLFVTSVLANFSVIKRLLKRRHLYKSVIEGQQKCWPTLANGATSHLRK</sequence>
<dbReference type="AlphaFoldDB" id="A0A183E8P0"/>
<name>A0A183E8P0_9BILA</name>
<keyword evidence="2" id="KW-1185">Reference proteome</keyword>